<dbReference type="GO" id="GO:0005777">
    <property type="term" value="C:peroxisome"/>
    <property type="evidence" value="ECO:0007669"/>
    <property type="project" value="TreeGrafter"/>
</dbReference>
<dbReference type="InterPro" id="IPR035892">
    <property type="entry name" value="C2_domain_sf"/>
</dbReference>
<dbReference type="GO" id="GO:0034271">
    <property type="term" value="C:phosphatidylinositol 3-kinase complex, class III, type I"/>
    <property type="evidence" value="ECO:0007669"/>
    <property type="project" value="TreeGrafter"/>
</dbReference>
<evidence type="ECO:0000256" key="6">
    <source>
        <dbReference type="ARBA" id="ARBA00023985"/>
    </source>
</evidence>
<dbReference type="PROSITE" id="PS51547">
    <property type="entry name" value="C2_PI3K"/>
    <property type="match status" value="1"/>
</dbReference>
<dbReference type="GO" id="GO:0005524">
    <property type="term" value="F:ATP binding"/>
    <property type="evidence" value="ECO:0007669"/>
    <property type="project" value="UniProtKB-UniRule"/>
</dbReference>
<accession>A0A5C3FF28</accession>
<feature type="domain" description="C2 PI3K-type" evidence="11">
    <location>
        <begin position="14"/>
        <end position="185"/>
    </location>
</feature>
<dbReference type="CDD" id="cd08397">
    <property type="entry name" value="C2_PI3K_class_III"/>
    <property type="match status" value="1"/>
</dbReference>
<evidence type="ECO:0000256" key="3">
    <source>
        <dbReference type="ARBA" id="ARBA00022741"/>
    </source>
</evidence>
<dbReference type="CDD" id="cd00870">
    <property type="entry name" value="PI3Ka_III"/>
    <property type="match status" value="1"/>
</dbReference>
<dbReference type="Pfam" id="PF00792">
    <property type="entry name" value="PI3K_C2"/>
    <property type="match status" value="1"/>
</dbReference>
<reference evidence="12" key="1">
    <citation type="submission" date="2018-03" db="EMBL/GenBank/DDBJ databases">
        <authorList>
            <person name="Guldener U."/>
        </authorList>
    </citation>
    <scope>NUCLEOTIDE SEQUENCE [LARGE SCALE GENOMIC DNA]</scope>
    <source>
        <strain evidence="12">ATCC34888</strain>
    </source>
</reference>
<dbReference type="EMBL" id="OOIQ01000001">
    <property type="protein sequence ID" value="SPO42746.1"/>
    <property type="molecule type" value="Genomic_DNA"/>
</dbReference>
<dbReference type="SMART" id="SM00142">
    <property type="entry name" value="PI3K_C2"/>
    <property type="match status" value="1"/>
</dbReference>
<dbReference type="PIRSF" id="PIRSF000587">
    <property type="entry name" value="PI3K_Vps34"/>
    <property type="match status" value="1"/>
</dbReference>
<keyword evidence="5 7" id="KW-0067">ATP-binding</keyword>
<evidence type="ECO:0000259" key="11">
    <source>
        <dbReference type="PROSITE" id="PS51547"/>
    </source>
</evidence>
<dbReference type="SUPFAM" id="SSF49562">
    <property type="entry name" value="C2 domain (Calcium/lipid-binding domain, CaLB)"/>
    <property type="match status" value="1"/>
</dbReference>
<evidence type="ECO:0000256" key="7">
    <source>
        <dbReference type="PIRNR" id="PIRNR000587"/>
    </source>
</evidence>
<evidence type="ECO:0000256" key="8">
    <source>
        <dbReference type="SAM" id="MobiDB-lite"/>
    </source>
</evidence>
<dbReference type="PROSITE" id="PS50290">
    <property type="entry name" value="PI3_4_KINASE_3"/>
    <property type="match status" value="1"/>
</dbReference>
<name>A0A5C3FF28_PSEA2</name>
<evidence type="ECO:0000256" key="5">
    <source>
        <dbReference type="ARBA" id="ARBA00022840"/>
    </source>
</evidence>
<evidence type="ECO:0000256" key="4">
    <source>
        <dbReference type="ARBA" id="ARBA00022777"/>
    </source>
</evidence>
<evidence type="ECO:0000313" key="13">
    <source>
        <dbReference type="Proteomes" id="UP000325008"/>
    </source>
</evidence>
<dbReference type="GO" id="GO:0005768">
    <property type="term" value="C:endosome"/>
    <property type="evidence" value="ECO:0007669"/>
    <property type="project" value="TreeGrafter"/>
</dbReference>
<dbReference type="SMART" id="SM00145">
    <property type="entry name" value="PI3Ka"/>
    <property type="match status" value="1"/>
</dbReference>
<dbReference type="PROSITE" id="PS00916">
    <property type="entry name" value="PI3_4_KINASE_2"/>
    <property type="match status" value="1"/>
</dbReference>
<keyword evidence="3 7" id="KW-0547">Nucleotide-binding</keyword>
<dbReference type="InterPro" id="IPR008290">
    <property type="entry name" value="PI3K_Vps34"/>
</dbReference>
<keyword evidence="4 7" id="KW-0418">Kinase</keyword>
<dbReference type="Pfam" id="PF00454">
    <property type="entry name" value="PI3_PI4_kinase"/>
    <property type="match status" value="1"/>
</dbReference>
<dbReference type="PANTHER" id="PTHR10048:SF7">
    <property type="entry name" value="PHOSPHATIDYLINOSITOL 3-KINASE CATALYTIC SUBUNIT TYPE 3"/>
    <property type="match status" value="1"/>
</dbReference>
<evidence type="ECO:0000256" key="2">
    <source>
        <dbReference type="ARBA" id="ARBA00022679"/>
    </source>
</evidence>
<dbReference type="PANTHER" id="PTHR10048">
    <property type="entry name" value="PHOSPHATIDYLINOSITOL KINASE"/>
    <property type="match status" value="1"/>
</dbReference>
<protein>
    <recommendedName>
        <fullName evidence="7">Phosphatidylinositol 3-kinase VPS34</fullName>
        <ecNumber evidence="7">2.7.1.137</ecNumber>
    </recommendedName>
</protein>
<evidence type="ECO:0000256" key="1">
    <source>
        <dbReference type="ARBA" id="ARBA00006209"/>
    </source>
</evidence>
<dbReference type="CDD" id="cd00896">
    <property type="entry name" value="PI3Kc_III"/>
    <property type="match status" value="1"/>
</dbReference>
<organism evidence="12 13">
    <name type="scientific">Pseudozyma antarctica</name>
    <name type="common">Yeast</name>
    <name type="synonym">Candida antarctica</name>
    <dbReference type="NCBI Taxonomy" id="84753"/>
    <lineage>
        <taxon>Eukaryota</taxon>
        <taxon>Fungi</taxon>
        <taxon>Dikarya</taxon>
        <taxon>Basidiomycota</taxon>
        <taxon>Ustilaginomycotina</taxon>
        <taxon>Ustilaginomycetes</taxon>
        <taxon>Ustilaginales</taxon>
        <taxon>Ustilaginaceae</taxon>
        <taxon>Moesziomyces</taxon>
    </lineage>
</organism>
<feature type="domain" description="PIK helical" evidence="10">
    <location>
        <begin position="346"/>
        <end position="566"/>
    </location>
</feature>
<comment type="catalytic activity">
    <reaction evidence="6">
        <text>a 1,2-diacyl-sn-glycero-3-phospho-(1D-myo-inositol) + ATP = a 1,2-diacyl-sn-glycero-3-phospho-(1D-myo-inositol-3-phosphate) + ADP + H(+)</text>
        <dbReference type="Rhea" id="RHEA:12709"/>
        <dbReference type="ChEBI" id="CHEBI:15378"/>
        <dbReference type="ChEBI" id="CHEBI:30616"/>
        <dbReference type="ChEBI" id="CHEBI:57880"/>
        <dbReference type="ChEBI" id="CHEBI:58088"/>
        <dbReference type="ChEBI" id="CHEBI:456216"/>
        <dbReference type="EC" id="2.7.1.137"/>
    </reaction>
    <physiologicalReaction direction="left-to-right" evidence="6">
        <dbReference type="Rhea" id="RHEA:12710"/>
    </physiologicalReaction>
</comment>
<dbReference type="SMART" id="SM00146">
    <property type="entry name" value="PI3Kc"/>
    <property type="match status" value="1"/>
</dbReference>
<dbReference type="GO" id="GO:0000045">
    <property type="term" value="P:autophagosome assembly"/>
    <property type="evidence" value="ECO:0007669"/>
    <property type="project" value="TreeGrafter"/>
</dbReference>
<dbReference type="InterPro" id="IPR016024">
    <property type="entry name" value="ARM-type_fold"/>
</dbReference>
<comment type="similarity">
    <text evidence="1">Belongs to the PI3/PI4-kinase family. Type III PI4K subfamily.</text>
</comment>
<dbReference type="PROSITE" id="PS51545">
    <property type="entry name" value="PIK_HELICAL"/>
    <property type="match status" value="1"/>
</dbReference>
<sequence>MDRDFYSFVRLSDLNLNVTFRISSLQGKLDRISRTQLLRQPEARQWGAQQSDYPDLLVECCLFSDNKPLSVPVKTAYRPFRNNHQWNEWITLPYKLCDLPLGAQLAFTIYDVASSRAARVIGGTTFPLFSKKGTLKSAQHRLFVWKGAGADGSVETATPSKVGEMKDEMGRLEKVIKRHERGDLPRVDWLDKLAYRQVEKVYKAESQSSDRLFLYIDLPRFELPVVFCEAESILPSAAASNGLAPLAGTSMGSNAGPTGLPVAGGGHDVGNAASQAGSSNAGTAASGNPTTAAAAAAAAAAALSTADPNRITSSLFTIFDPEISRSNPVEAKHRRLVRSHRSGPLDRELKPSAEVRDELNEILSYPPTRVLSPSEMDRVWSFRFYLTRDPKGLTKFLKSVVWTDQGEAKQATEILLPMWTEPGLDDALELLGPTFQDARVRSYAVRQLERAEDEELILYLLQLVQALKFEKPLARATGALAGSATGDFDGDARRGTSARQTVGSSSNSLSDDAAGQDASGLADFLIRRGLSNPALGNNLYWYLEVECEDPKTGPLFKTVKQRYLDRLGQLPTGAARRETLTRQATLLATLSRRAKELRSNRDARPKKIEKLRALIADPKNGLNRFEPPLMLPLDASVSVSGIVAEKSTIFKSNLFPLRLEFTTVSQANSNSNSLVSEERSSELPDSITASLIEDDIEDDGLAKARAGDGGQYTLIFKNGDDLRQDQLVIQLFSLMDRLLRNENLDLKMTPYRVLATGSVDGMVQFVDSLSIAAILSAHQGSLLNFLRAHHPQPTSLSTFGVDAGVFETFIRSCAGYCVVTYLLGVGDRHLDNLLLASDGHFFHVDFGYILGRDPKPFPPPVKVCKEMVDAMGGTQSPHYARFKAFCYTAFTNLRKNANLILNLVALMVDANIPDIRLEPDKAVLKVQDKFLLHMSEDEAIKEFESLLNETSYLSTVFDRLHDMAQYFRQ</sequence>
<keyword evidence="13" id="KW-1185">Reference proteome</keyword>
<dbReference type="InterPro" id="IPR042236">
    <property type="entry name" value="PI3K_accessory_sf"/>
</dbReference>
<dbReference type="EC" id="2.7.1.137" evidence="7"/>
<dbReference type="GO" id="GO:0000407">
    <property type="term" value="C:phagophore assembly site"/>
    <property type="evidence" value="ECO:0007669"/>
    <property type="project" value="TreeGrafter"/>
</dbReference>
<evidence type="ECO:0000259" key="9">
    <source>
        <dbReference type="PROSITE" id="PS50290"/>
    </source>
</evidence>
<gene>
    <name evidence="12" type="ORF">PSANT_00429</name>
</gene>
<evidence type="ECO:0000259" key="10">
    <source>
        <dbReference type="PROSITE" id="PS51545"/>
    </source>
</evidence>
<keyword evidence="2 7" id="KW-0808">Transferase</keyword>
<dbReference type="Proteomes" id="UP000325008">
    <property type="component" value="Unassembled WGS sequence"/>
</dbReference>
<dbReference type="InterPro" id="IPR036940">
    <property type="entry name" value="PI3/4_kinase_cat_sf"/>
</dbReference>
<dbReference type="SUPFAM" id="SSF48371">
    <property type="entry name" value="ARM repeat"/>
    <property type="match status" value="1"/>
</dbReference>
<dbReference type="InterPro" id="IPR011009">
    <property type="entry name" value="Kinase-like_dom_sf"/>
</dbReference>
<dbReference type="Gene3D" id="1.10.1070.11">
    <property type="entry name" value="Phosphatidylinositol 3-/4-kinase, catalytic domain"/>
    <property type="match status" value="1"/>
</dbReference>
<dbReference type="InterPro" id="IPR015433">
    <property type="entry name" value="PI3/4_kinase"/>
</dbReference>
<dbReference type="GO" id="GO:0016303">
    <property type="term" value="F:1-phosphatidylinositol-3-kinase activity"/>
    <property type="evidence" value="ECO:0007669"/>
    <property type="project" value="UniProtKB-UniRule"/>
</dbReference>
<dbReference type="Gene3D" id="1.25.40.70">
    <property type="entry name" value="Phosphatidylinositol 3-kinase, accessory domain (PIK)"/>
    <property type="match status" value="1"/>
</dbReference>
<dbReference type="FunFam" id="1.10.1070.11:FF:000002">
    <property type="entry name" value="Phosphatidylinositol 3-kinase catalytic subunit type 3"/>
    <property type="match status" value="1"/>
</dbReference>
<proteinExistence type="inferred from homology"/>
<dbReference type="GO" id="GO:0034272">
    <property type="term" value="C:phosphatidylinositol 3-kinase complex, class III, type II"/>
    <property type="evidence" value="ECO:0007669"/>
    <property type="project" value="TreeGrafter"/>
</dbReference>
<dbReference type="GO" id="GO:0048015">
    <property type="term" value="P:phosphatidylinositol-mediated signaling"/>
    <property type="evidence" value="ECO:0007669"/>
    <property type="project" value="TreeGrafter"/>
</dbReference>
<dbReference type="AlphaFoldDB" id="A0A5C3FF28"/>
<comment type="caution">
    <text evidence="12">The sequence shown here is derived from an EMBL/GenBank/DDBJ whole genome shotgun (WGS) entry which is preliminary data.</text>
</comment>
<dbReference type="PROSITE" id="PS00915">
    <property type="entry name" value="PI3_4_KINASE_1"/>
    <property type="match status" value="1"/>
</dbReference>
<dbReference type="OrthoDB" id="67688at2759"/>
<dbReference type="SUPFAM" id="SSF56112">
    <property type="entry name" value="Protein kinase-like (PK-like)"/>
    <property type="match status" value="1"/>
</dbReference>
<feature type="domain" description="PI3K/PI4K catalytic" evidence="9">
    <location>
        <begin position="677"/>
        <end position="955"/>
    </location>
</feature>
<feature type="region of interest" description="Disordered" evidence="8">
    <location>
        <begin position="485"/>
        <end position="515"/>
    </location>
</feature>
<feature type="compositionally biased region" description="Polar residues" evidence="8">
    <location>
        <begin position="497"/>
        <end position="510"/>
    </location>
</feature>
<dbReference type="InterPro" id="IPR057756">
    <property type="entry name" value="PI3-kinase_type3/VPS34_cat"/>
</dbReference>
<dbReference type="InterPro" id="IPR002420">
    <property type="entry name" value="PI3K-type_C2_dom"/>
</dbReference>
<dbReference type="Pfam" id="PF00613">
    <property type="entry name" value="PI3Ka"/>
    <property type="match status" value="1"/>
</dbReference>
<dbReference type="InterPro" id="IPR000403">
    <property type="entry name" value="PI3/4_kinase_cat_dom"/>
</dbReference>
<dbReference type="GO" id="GO:0006897">
    <property type="term" value="P:endocytosis"/>
    <property type="evidence" value="ECO:0007669"/>
    <property type="project" value="TreeGrafter"/>
</dbReference>
<dbReference type="Gene3D" id="3.30.1010.10">
    <property type="entry name" value="Phosphatidylinositol 3-kinase Catalytic Subunit, Chain A, domain 4"/>
    <property type="match status" value="1"/>
</dbReference>
<evidence type="ECO:0000313" key="12">
    <source>
        <dbReference type="EMBL" id="SPO42746.1"/>
    </source>
</evidence>
<dbReference type="InterPro" id="IPR001263">
    <property type="entry name" value="PI3K_accessory_dom"/>
</dbReference>
<feature type="compositionally biased region" description="Low complexity" evidence="8">
    <location>
        <begin position="270"/>
        <end position="288"/>
    </location>
</feature>
<dbReference type="Gene3D" id="2.60.40.150">
    <property type="entry name" value="C2 domain"/>
    <property type="match status" value="1"/>
</dbReference>
<feature type="region of interest" description="Disordered" evidence="8">
    <location>
        <begin position="257"/>
        <end position="288"/>
    </location>
</feature>
<dbReference type="InterPro" id="IPR018936">
    <property type="entry name" value="PI3/4_kinase_CS"/>
</dbReference>